<feature type="domain" description="DUF1990" evidence="1">
    <location>
        <begin position="5"/>
        <end position="150"/>
    </location>
</feature>
<reference evidence="2 3" key="1">
    <citation type="submission" date="2020-12" db="EMBL/GenBank/DDBJ databases">
        <title>FDA dAtabase for Regulatory Grade micrObial Sequences (FDA-ARGOS): Supporting development and validation of Infectious Disease Dx tests.</title>
        <authorList>
            <person name="Sproer C."/>
            <person name="Gronow S."/>
            <person name="Severitt S."/>
            <person name="Schroder I."/>
            <person name="Tallon L."/>
            <person name="Sadzewicz L."/>
            <person name="Zhao X."/>
            <person name="Boylan J."/>
            <person name="Ott S."/>
            <person name="Bowen H."/>
            <person name="Vavikolanu K."/>
            <person name="Mehta A."/>
            <person name="Aluvathingal J."/>
            <person name="Nadendla S."/>
            <person name="Lowell S."/>
            <person name="Myers T."/>
            <person name="Yan Y."/>
            <person name="Sichtig H."/>
        </authorList>
    </citation>
    <scope>NUCLEOTIDE SEQUENCE [LARGE SCALE GENOMIC DNA]</scope>
    <source>
        <strain evidence="2 3">FDAARGOS_990</strain>
    </source>
</reference>
<dbReference type="Pfam" id="PF09348">
    <property type="entry name" value="DUF1990"/>
    <property type="match status" value="1"/>
</dbReference>
<dbReference type="RefSeq" id="WP_198500374.1">
    <property type="nucleotide sequence ID" value="NZ_CP065989.1"/>
</dbReference>
<name>A0A7T4A145_9MICO</name>
<proteinExistence type="predicted"/>
<accession>A0A7T4A145</accession>
<dbReference type="Proteomes" id="UP000595374">
    <property type="component" value="Chromosome"/>
</dbReference>
<sequence>MNALEHIRDIGSAAGFPIAREAILSWQLQAGAGVIVRPQRPVRQGMIVDLWLNPLWPAPPRRLRGEDLVVPVGSCIVEDVIDTDRQAGFVYRTLPGHLETGVQTFLVSIDDDERLIASITSRSVPGNPLLKAAEPVSVASQKMMAARYAAALERLVERAAG</sequence>
<dbReference type="EMBL" id="CP065989">
    <property type="protein sequence ID" value="QQB15355.1"/>
    <property type="molecule type" value="Genomic_DNA"/>
</dbReference>
<evidence type="ECO:0000259" key="1">
    <source>
        <dbReference type="Pfam" id="PF09348"/>
    </source>
</evidence>
<evidence type="ECO:0000313" key="2">
    <source>
        <dbReference type="EMBL" id="QQB15355.1"/>
    </source>
</evidence>
<evidence type="ECO:0000313" key="3">
    <source>
        <dbReference type="Proteomes" id="UP000595374"/>
    </source>
</evidence>
<dbReference type="PANTHER" id="PTHR34202">
    <property type="entry name" value="UPF0548 PROTEIN"/>
    <property type="match status" value="1"/>
</dbReference>
<organism evidence="2 3">
    <name type="scientific">Brevibacterium casei</name>
    <dbReference type="NCBI Taxonomy" id="33889"/>
    <lineage>
        <taxon>Bacteria</taxon>
        <taxon>Bacillati</taxon>
        <taxon>Actinomycetota</taxon>
        <taxon>Actinomycetes</taxon>
        <taxon>Micrococcales</taxon>
        <taxon>Brevibacteriaceae</taxon>
        <taxon>Brevibacterium</taxon>
    </lineage>
</organism>
<gene>
    <name evidence="2" type="ORF">I6H47_05260</name>
</gene>
<dbReference type="AlphaFoldDB" id="A0A7T4A145"/>
<dbReference type="InterPro" id="IPR018960">
    <property type="entry name" value="DUF1990"/>
</dbReference>
<protein>
    <submittedName>
        <fullName evidence="2">DUF1990 domain-containing protein</fullName>
    </submittedName>
</protein>
<dbReference type="PANTHER" id="PTHR34202:SF1">
    <property type="entry name" value="UPF0548 PROTEIN"/>
    <property type="match status" value="1"/>
</dbReference>